<name>A0AAD7SAP2_9TELE</name>
<feature type="region of interest" description="Disordered" evidence="1">
    <location>
        <begin position="70"/>
        <end position="96"/>
    </location>
</feature>
<evidence type="ECO:0000256" key="1">
    <source>
        <dbReference type="SAM" id="MobiDB-lite"/>
    </source>
</evidence>
<evidence type="ECO:0000313" key="3">
    <source>
        <dbReference type="Proteomes" id="UP001221898"/>
    </source>
</evidence>
<keyword evidence="3" id="KW-1185">Reference proteome</keyword>
<evidence type="ECO:0000313" key="2">
    <source>
        <dbReference type="EMBL" id="KAJ8398918.1"/>
    </source>
</evidence>
<gene>
    <name evidence="2" type="ORF">AAFF_G00418260</name>
</gene>
<comment type="caution">
    <text evidence="2">The sequence shown here is derived from an EMBL/GenBank/DDBJ whole genome shotgun (WGS) entry which is preliminary data.</text>
</comment>
<accession>A0AAD7SAP2</accession>
<dbReference type="AlphaFoldDB" id="A0AAD7SAP2"/>
<dbReference type="Proteomes" id="UP001221898">
    <property type="component" value="Unassembled WGS sequence"/>
</dbReference>
<dbReference type="EMBL" id="JAINUG010000087">
    <property type="protein sequence ID" value="KAJ8398918.1"/>
    <property type="molecule type" value="Genomic_DNA"/>
</dbReference>
<organism evidence="2 3">
    <name type="scientific">Aldrovandia affinis</name>
    <dbReference type="NCBI Taxonomy" id="143900"/>
    <lineage>
        <taxon>Eukaryota</taxon>
        <taxon>Metazoa</taxon>
        <taxon>Chordata</taxon>
        <taxon>Craniata</taxon>
        <taxon>Vertebrata</taxon>
        <taxon>Euteleostomi</taxon>
        <taxon>Actinopterygii</taxon>
        <taxon>Neopterygii</taxon>
        <taxon>Teleostei</taxon>
        <taxon>Notacanthiformes</taxon>
        <taxon>Halosauridae</taxon>
        <taxon>Aldrovandia</taxon>
    </lineage>
</organism>
<proteinExistence type="predicted"/>
<protein>
    <submittedName>
        <fullName evidence="2">Uncharacterized protein</fullName>
    </submittedName>
</protein>
<sequence>MCTWWMGRWCQHRDPEDYLAIGWGQKCRLWALVLEPLHLRNHDLRPVAATSKPPQWLRLFALPHERQAWRDARHRRPERVSNRPPPTAVYDNEQTC</sequence>
<reference evidence="2" key="1">
    <citation type="journal article" date="2023" name="Science">
        <title>Genome structures resolve the early diversification of teleost fishes.</title>
        <authorList>
            <person name="Parey E."/>
            <person name="Louis A."/>
            <person name="Montfort J."/>
            <person name="Bouchez O."/>
            <person name="Roques C."/>
            <person name="Iampietro C."/>
            <person name="Lluch J."/>
            <person name="Castinel A."/>
            <person name="Donnadieu C."/>
            <person name="Desvignes T."/>
            <person name="Floi Bucao C."/>
            <person name="Jouanno E."/>
            <person name="Wen M."/>
            <person name="Mejri S."/>
            <person name="Dirks R."/>
            <person name="Jansen H."/>
            <person name="Henkel C."/>
            <person name="Chen W.J."/>
            <person name="Zahm M."/>
            <person name="Cabau C."/>
            <person name="Klopp C."/>
            <person name="Thompson A.W."/>
            <person name="Robinson-Rechavi M."/>
            <person name="Braasch I."/>
            <person name="Lecointre G."/>
            <person name="Bobe J."/>
            <person name="Postlethwait J.H."/>
            <person name="Berthelot C."/>
            <person name="Roest Crollius H."/>
            <person name="Guiguen Y."/>
        </authorList>
    </citation>
    <scope>NUCLEOTIDE SEQUENCE</scope>
    <source>
        <strain evidence="2">NC1722</strain>
    </source>
</reference>